<keyword evidence="11" id="KW-0472">Membrane</keyword>
<keyword evidence="3" id="KW-0808">Transferase</keyword>
<dbReference type="PANTHER" id="PTHR36766:SF31">
    <property type="entry name" value="DISEASE RESISTANCE RPP13-LIKE PROTEIN 1"/>
    <property type="match status" value="1"/>
</dbReference>
<dbReference type="PROSITE" id="PS50011">
    <property type="entry name" value="PROTEIN_KINASE_DOM"/>
    <property type="match status" value="1"/>
</dbReference>
<sequence>MGSCFSSGTKTQTDPQFEVNCKCIGKGENDMSKCSSKVSSSIPRTEGEILQSPNLEIFGFSELKEATSNFCQDFVLGKDDVGLVFKGWIDEHSLKPVRPETGMPIAVKRLDQKGSRGRQELLAEIRYMGQLHHPNLLKLIGYCLEDDIQLLVYEFVPNGNLENHIFGRAGDSHFQPLSWDLCMKVALGAAKGLAFLHYEADVIYRDFKTSNILLDSNYNAKLSDLGLAKDGPIGYSSHVSTRFLGTEGYAAPEYIRTGHLTAKCDVYGFGVVLLEMLSRRRAIDRDKPYEEQNLAMWAKSTMNMRKFSQVLNPAILGQYSRSSALKVAQLAYQCVSDEPKFRPKMKDASSAIVPLTPQTTSNEILQLPNLKSFCFNELNEATDIFNQDNELGKGEFGYFFKEWIDEHTLKAVRHKTGMVIAVKVSIKWVARVKKNGWMASREFVDLVKGRRISDAQVKRLNTMMFAVNGVLEDAEEKQITSSAVRKWLDELKDAVYEADDLLDEIAYKAFRLKMEAGSRTFGDQDDDKEAIINLLLSDDANGNDLRVIPIVGMGGVGKTTLAQLVYNDIRVQDFEVKAWVCVSDELDVFKVTKDVLMEVTSLTCENKTLNQLQLELKERLKGKRFLLVLDDVWSVKYTDWEILQKPFMSGAQGNRIVITTRIDHVASTMQTVPALHLKGLTDKDCWSLFAKLVFDDENSSTHPDLEVIGREIVSKCKGLPLAAKALGGLLRSKRDVEEWEKISKSSLWNSSNDDILPALRLSYLYLPSHLKRCFAYCAIFPKDHEFEKEELVHLWMAEGFLVPSPADKEMEEVGDEYFCDLVSRSFFQRSSGHHSYFIMHDLINDLAKQVSGEFCCRLDGDDSCKITRRTRHLSYVGTEYDSGMIFDGIYEAQFLRTFILMEWSCIDNEVMHDLLLKFRQLRVLSLSQYRSVTALPESIGYLKHLRYLNLSTASVKRLPEILSTLYNLQTLILRECIYLAVLPDSIGNLKYLRYLDLSGTLIRRLPESLSGLFNLQTLILCHCKDLVELPTDMARLINLRHLDIRGTKLQEMPSQMSELKNLHILTNFIVRQCGSNIKELGKLQHLREKLCIWNLENIVDAEDALEADLKEFGRIEVVGHEFYGNCTSMKNPFRSLKILKFERMPKWHKWISYIEEDESRAFPVLQELYIRECPNLTTALPSHLPSLTILEIEGCLHLVASLPRAPAIIKMKLKDDSRDVLIKKLPSELHSLILDRFYSSDSILDRIGSFFATLEEIEIRNHDSLKCFPLDLFPRLKSLRITRCPILESLSTHETTHENFTSLSSLEIRECANLVSFLKGRLPAPNLARLLLLGCSNVESFPVKMLLPSSLTSLKIWDFQNLKFLDYSGLQHLTSLRELEICNCPKLLSMPEEGLPSSLSSLSVFLCPLLEQRLLIQFIFCPFEAPDLIYTNSILILNNENWTEMLDAVFSSQNCLPLKPERHSALDLQLHTSFKFHVEWPLS</sequence>
<comment type="catalytic activity">
    <reaction evidence="13">
        <text>L-seryl-[protein] + ATP = O-phospho-L-seryl-[protein] + ADP + H(+)</text>
        <dbReference type="Rhea" id="RHEA:17989"/>
        <dbReference type="Rhea" id="RHEA-COMP:9863"/>
        <dbReference type="Rhea" id="RHEA-COMP:11604"/>
        <dbReference type="ChEBI" id="CHEBI:15378"/>
        <dbReference type="ChEBI" id="CHEBI:29999"/>
        <dbReference type="ChEBI" id="CHEBI:30616"/>
        <dbReference type="ChEBI" id="CHEBI:83421"/>
        <dbReference type="ChEBI" id="CHEBI:456216"/>
        <dbReference type="EC" id="2.7.11.1"/>
    </reaction>
</comment>
<accession>A0A6A6L8I0</accession>
<evidence type="ECO:0000313" key="16">
    <source>
        <dbReference type="Proteomes" id="UP000467840"/>
    </source>
</evidence>
<evidence type="ECO:0000256" key="6">
    <source>
        <dbReference type="ARBA" id="ARBA00022741"/>
    </source>
</evidence>
<evidence type="ECO:0000256" key="4">
    <source>
        <dbReference type="ARBA" id="ARBA00022692"/>
    </source>
</evidence>
<comment type="caution">
    <text evidence="15">The sequence shown here is derived from an EMBL/GenBank/DDBJ whole genome shotgun (WGS) entry which is preliminary data.</text>
</comment>
<dbReference type="SMART" id="SM00369">
    <property type="entry name" value="LRR_TYP"/>
    <property type="match status" value="3"/>
</dbReference>
<dbReference type="EMBL" id="JAAGAX010000013">
    <property type="protein sequence ID" value="KAF2295929.1"/>
    <property type="molecule type" value="Genomic_DNA"/>
</dbReference>
<dbReference type="Gene3D" id="3.40.50.300">
    <property type="entry name" value="P-loop containing nucleotide triphosphate hydrolases"/>
    <property type="match status" value="1"/>
</dbReference>
<organism evidence="15 16">
    <name type="scientific">Hevea brasiliensis</name>
    <name type="common">Para rubber tree</name>
    <name type="synonym">Siphonia brasiliensis</name>
    <dbReference type="NCBI Taxonomy" id="3981"/>
    <lineage>
        <taxon>Eukaryota</taxon>
        <taxon>Viridiplantae</taxon>
        <taxon>Streptophyta</taxon>
        <taxon>Embryophyta</taxon>
        <taxon>Tracheophyta</taxon>
        <taxon>Spermatophyta</taxon>
        <taxon>Magnoliopsida</taxon>
        <taxon>eudicotyledons</taxon>
        <taxon>Gunneridae</taxon>
        <taxon>Pentapetalae</taxon>
        <taxon>rosids</taxon>
        <taxon>fabids</taxon>
        <taxon>Malpighiales</taxon>
        <taxon>Euphorbiaceae</taxon>
        <taxon>Crotonoideae</taxon>
        <taxon>Micrandreae</taxon>
        <taxon>Hevea</taxon>
    </lineage>
</organism>
<keyword evidence="4" id="KW-0812">Transmembrane</keyword>
<reference evidence="15 16" key="1">
    <citation type="journal article" date="2020" name="Mol. Plant">
        <title>The Chromosome-Based Rubber Tree Genome Provides New Insights into Spurge Genome Evolution and Rubber Biosynthesis.</title>
        <authorList>
            <person name="Liu J."/>
            <person name="Shi C."/>
            <person name="Shi C.C."/>
            <person name="Li W."/>
            <person name="Zhang Q.J."/>
            <person name="Zhang Y."/>
            <person name="Li K."/>
            <person name="Lu H.F."/>
            <person name="Shi C."/>
            <person name="Zhu S.T."/>
            <person name="Xiao Z.Y."/>
            <person name="Nan H."/>
            <person name="Yue Y."/>
            <person name="Zhu X.G."/>
            <person name="Wu Y."/>
            <person name="Hong X.N."/>
            <person name="Fan G.Y."/>
            <person name="Tong Y."/>
            <person name="Zhang D."/>
            <person name="Mao C.L."/>
            <person name="Liu Y.L."/>
            <person name="Hao S.J."/>
            <person name="Liu W.Q."/>
            <person name="Lv M.Q."/>
            <person name="Zhang H.B."/>
            <person name="Liu Y."/>
            <person name="Hu-Tang G.R."/>
            <person name="Wang J.P."/>
            <person name="Wang J.H."/>
            <person name="Sun Y.H."/>
            <person name="Ni S.B."/>
            <person name="Chen W.B."/>
            <person name="Zhang X.C."/>
            <person name="Jiao Y.N."/>
            <person name="Eichler E.E."/>
            <person name="Li G.H."/>
            <person name="Liu X."/>
            <person name="Gao L.Z."/>
        </authorList>
    </citation>
    <scope>NUCLEOTIDE SEQUENCE [LARGE SCALE GENOMIC DNA]</scope>
    <source>
        <strain evidence="16">cv. GT1</strain>
        <tissue evidence="15">Leaf</tissue>
    </source>
</reference>
<proteinExistence type="predicted"/>
<keyword evidence="7" id="KW-0418">Kinase</keyword>
<dbReference type="SUPFAM" id="SSF52540">
    <property type="entry name" value="P-loop containing nucleoside triphosphate hydrolases"/>
    <property type="match status" value="1"/>
</dbReference>
<dbReference type="InterPro" id="IPR008271">
    <property type="entry name" value="Ser/Thr_kinase_AS"/>
</dbReference>
<dbReference type="Gene3D" id="3.30.200.20">
    <property type="entry name" value="Phosphorylase Kinase, domain 1"/>
    <property type="match status" value="2"/>
</dbReference>
<dbReference type="PROSITE" id="PS00108">
    <property type="entry name" value="PROTEIN_KINASE_ST"/>
    <property type="match status" value="1"/>
</dbReference>
<dbReference type="InterPro" id="IPR011009">
    <property type="entry name" value="Kinase-like_dom_sf"/>
</dbReference>
<evidence type="ECO:0000256" key="1">
    <source>
        <dbReference type="ARBA" id="ARBA00012513"/>
    </source>
</evidence>
<evidence type="ECO:0000256" key="8">
    <source>
        <dbReference type="ARBA" id="ARBA00022821"/>
    </source>
</evidence>
<evidence type="ECO:0000256" key="10">
    <source>
        <dbReference type="ARBA" id="ARBA00022989"/>
    </source>
</evidence>
<dbReference type="InterPro" id="IPR055414">
    <property type="entry name" value="LRR_R13L4/SHOC2-like"/>
</dbReference>
<gene>
    <name evidence="15" type="ORF">GH714_035183</name>
</gene>
<dbReference type="GO" id="GO:0043531">
    <property type="term" value="F:ADP binding"/>
    <property type="evidence" value="ECO:0007669"/>
    <property type="project" value="InterPro"/>
</dbReference>
<evidence type="ECO:0000259" key="14">
    <source>
        <dbReference type="PROSITE" id="PS50011"/>
    </source>
</evidence>
<keyword evidence="5" id="KW-0677">Repeat</keyword>
<evidence type="ECO:0000313" key="15">
    <source>
        <dbReference type="EMBL" id="KAF2295929.1"/>
    </source>
</evidence>
<feature type="domain" description="Protein kinase" evidence="14">
    <location>
        <begin position="70"/>
        <end position="356"/>
    </location>
</feature>
<dbReference type="FunFam" id="3.40.50.300:FF:001091">
    <property type="entry name" value="Probable disease resistance protein At1g61300"/>
    <property type="match status" value="1"/>
</dbReference>
<keyword evidence="6" id="KW-0547">Nucleotide-binding</keyword>
<evidence type="ECO:0000256" key="5">
    <source>
        <dbReference type="ARBA" id="ARBA00022737"/>
    </source>
</evidence>
<dbReference type="Pfam" id="PF23598">
    <property type="entry name" value="LRR_14"/>
    <property type="match status" value="1"/>
</dbReference>
<dbReference type="InterPro" id="IPR027417">
    <property type="entry name" value="P-loop_NTPase"/>
</dbReference>
<dbReference type="SUPFAM" id="SSF56112">
    <property type="entry name" value="Protein kinase-like (PK-like)"/>
    <property type="match status" value="1"/>
</dbReference>
<dbReference type="FunFam" id="1.10.510.10:FF:000095">
    <property type="entry name" value="protein STRUBBELIG-RECEPTOR FAMILY 8"/>
    <property type="match status" value="1"/>
</dbReference>
<comment type="catalytic activity">
    <reaction evidence="12">
        <text>L-threonyl-[protein] + ATP = O-phospho-L-threonyl-[protein] + ADP + H(+)</text>
        <dbReference type="Rhea" id="RHEA:46608"/>
        <dbReference type="Rhea" id="RHEA-COMP:11060"/>
        <dbReference type="Rhea" id="RHEA-COMP:11605"/>
        <dbReference type="ChEBI" id="CHEBI:15378"/>
        <dbReference type="ChEBI" id="CHEBI:30013"/>
        <dbReference type="ChEBI" id="CHEBI:30616"/>
        <dbReference type="ChEBI" id="CHEBI:61977"/>
        <dbReference type="ChEBI" id="CHEBI:456216"/>
        <dbReference type="EC" id="2.7.11.1"/>
    </reaction>
</comment>
<evidence type="ECO:0000256" key="11">
    <source>
        <dbReference type="ARBA" id="ARBA00023136"/>
    </source>
</evidence>
<dbReference type="InterPro" id="IPR002182">
    <property type="entry name" value="NB-ARC"/>
</dbReference>
<keyword evidence="8" id="KW-0611">Plant defense</keyword>
<dbReference type="Proteomes" id="UP000467840">
    <property type="component" value="Chromosome 7"/>
</dbReference>
<name>A0A6A6L8I0_HEVBR</name>
<dbReference type="FunFam" id="3.30.200.20:FF:000228">
    <property type="entry name" value="Serine/threonine-protein kinase BIK1"/>
    <property type="match status" value="1"/>
</dbReference>
<protein>
    <recommendedName>
        <fullName evidence="1">non-specific serine/threonine protein kinase</fullName>
        <ecNumber evidence="1">2.7.11.1</ecNumber>
    </recommendedName>
</protein>
<dbReference type="Pfam" id="PF00931">
    <property type="entry name" value="NB-ARC"/>
    <property type="match status" value="1"/>
</dbReference>
<dbReference type="PRINTS" id="PR00364">
    <property type="entry name" value="DISEASERSIST"/>
</dbReference>
<evidence type="ECO:0000256" key="13">
    <source>
        <dbReference type="ARBA" id="ARBA00048679"/>
    </source>
</evidence>
<dbReference type="InterPro" id="IPR042197">
    <property type="entry name" value="Apaf_helical"/>
</dbReference>
<dbReference type="PANTHER" id="PTHR36766">
    <property type="entry name" value="PLANT BROAD-SPECTRUM MILDEW RESISTANCE PROTEIN RPW8"/>
    <property type="match status" value="1"/>
</dbReference>
<dbReference type="Gene3D" id="1.10.510.10">
    <property type="entry name" value="Transferase(Phosphotransferase) domain 1"/>
    <property type="match status" value="1"/>
</dbReference>
<evidence type="ECO:0000256" key="9">
    <source>
        <dbReference type="ARBA" id="ARBA00022840"/>
    </source>
</evidence>
<dbReference type="Gene3D" id="3.80.10.10">
    <property type="entry name" value="Ribonuclease Inhibitor"/>
    <property type="match status" value="3"/>
</dbReference>
<dbReference type="InterPro" id="IPR003591">
    <property type="entry name" value="Leu-rich_rpt_typical-subtyp"/>
</dbReference>
<dbReference type="GO" id="GO:0005524">
    <property type="term" value="F:ATP binding"/>
    <property type="evidence" value="ECO:0007669"/>
    <property type="project" value="UniProtKB-KW"/>
</dbReference>
<evidence type="ECO:0000256" key="3">
    <source>
        <dbReference type="ARBA" id="ARBA00022679"/>
    </source>
</evidence>
<dbReference type="FunFam" id="1.10.8.430:FF:000003">
    <property type="entry name" value="Probable disease resistance protein At5g66910"/>
    <property type="match status" value="1"/>
</dbReference>
<dbReference type="InterPro" id="IPR058922">
    <property type="entry name" value="WHD_DRP"/>
</dbReference>
<dbReference type="Pfam" id="PF00069">
    <property type="entry name" value="Pkinase"/>
    <property type="match status" value="1"/>
</dbReference>
<evidence type="ECO:0000256" key="12">
    <source>
        <dbReference type="ARBA" id="ARBA00047899"/>
    </source>
</evidence>
<evidence type="ECO:0000256" key="2">
    <source>
        <dbReference type="ARBA" id="ARBA00022614"/>
    </source>
</evidence>
<keyword evidence="16" id="KW-1185">Reference proteome</keyword>
<dbReference type="InterPro" id="IPR041118">
    <property type="entry name" value="Rx_N"/>
</dbReference>
<dbReference type="InterPro" id="IPR032675">
    <property type="entry name" value="LRR_dom_sf"/>
</dbReference>
<dbReference type="GO" id="GO:0006952">
    <property type="term" value="P:defense response"/>
    <property type="evidence" value="ECO:0007669"/>
    <property type="project" value="UniProtKB-KW"/>
</dbReference>
<keyword evidence="10" id="KW-1133">Transmembrane helix</keyword>
<dbReference type="InterPro" id="IPR036388">
    <property type="entry name" value="WH-like_DNA-bd_sf"/>
</dbReference>
<dbReference type="EC" id="2.7.11.1" evidence="1"/>
<dbReference type="InterPro" id="IPR000719">
    <property type="entry name" value="Prot_kinase_dom"/>
</dbReference>
<dbReference type="Gene3D" id="1.10.10.10">
    <property type="entry name" value="Winged helix-like DNA-binding domain superfamily/Winged helix DNA-binding domain"/>
    <property type="match status" value="1"/>
</dbReference>
<keyword evidence="9" id="KW-0067">ATP-binding</keyword>
<dbReference type="Pfam" id="PF23559">
    <property type="entry name" value="WHD_DRP"/>
    <property type="match status" value="1"/>
</dbReference>
<dbReference type="GO" id="GO:0004674">
    <property type="term" value="F:protein serine/threonine kinase activity"/>
    <property type="evidence" value="ECO:0007669"/>
    <property type="project" value="UniProtKB-EC"/>
</dbReference>
<keyword evidence="2" id="KW-0433">Leucine-rich repeat</keyword>
<dbReference type="Gene3D" id="1.10.8.430">
    <property type="entry name" value="Helical domain of apoptotic protease-activating factors"/>
    <property type="match status" value="1"/>
</dbReference>
<dbReference type="Pfam" id="PF18052">
    <property type="entry name" value="Rx_N"/>
    <property type="match status" value="1"/>
</dbReference>
<dbReference type="SUPFAM" id="SSF52058">
    <property type="entry name" value="L domain-like"/>
    <property type="match status" value="2"/>
</dbReference>
<dbReference type="GO" id="GO:0051707">
    <property type="term" value="P:response to other organism"/>
    <property type="evidence" value="ECO:0007669"/>
    <property type="project" value="UniProtKB-ARBA"/>
</dbReference>
<evidence type="ECO:0000256" key="7">
    <source>
        <dbReference type="ARBA" id="ARBA00022777"/>
    </source>
</evidence>
<dbReference type="FunFam" id="1.10.10.10:FF:000322">
    <property type="entry name" value="Probable disease resistance protein At1g63360"/>
    <property type="match status" value="1"/>
</dbReference>